<comment type="function">
    <text evidence="5">NAD-dependent lysine deacetylase and desuccinylase that specifically removes acetyl and succinyl groups on target proteins. Modulates the activities of several proteins which are inactive in their acylated form. Deacetylates the N-terminal lysine residue of Alba, the major archaeal chromatin protein and that, in turn, increases Alba's DNA binding affinity, thereby repressing transcription.</text>
</comment>
<evidence type="ECO:0000313" key="8">
    <source>
        <dbReference type="EMBL" id="BAN90585.1"/>
    </source>
</evidence>
<dbReference type="Gene3D" id="3.30.1600.10">
    <property type="entry name" value="SIR2/SIRT2 'Small Domain"/>
    <property type="match status" value="1"/>
</dbReference>
<keyword evidence="8" id="KW-0378">Hydrolase</keyword>
<keyword evidence="5" id="KW-0963">Cytoplasm</keyword>
<dbReference type="PROSITE" id="PS50305">
    <property type="entry name" value="SIRTUIN"/>
    <property type="match status" value="1"/>
</dbReference>
<feature type="active site" description="Proton acceptor" evidence="5 6">
    <location>
        <position position="118"/>
    </location>
</feature>
<reference evidence="8 9" key="1">
    <citation type="journal article" date="2013" name="Appl. Environ. Microbiol.">
        <title>Variation of the Virus-Related Elements within Syntenic Genomes of the Hyperthermophilic Archaeon Aeropyrum.</title>
        <authorList>
            <person name="Daifuku T."/>
            <person name="Yoshida T."/>
            <person name="Kitamura T."/>
            <person name="Kawaichi S."/>
            <person name="Inoue T."/>
            <person name="Nomura K."/>
            <person name="Yoshida Y."/>
            <person name="Kuno S."/>
            <person name="Sako Y."/>
        </authorList>
    </citation>
    <scope>NUCLEOTIDE SEQUENCE [LARGE SCALE GENOMIC DNA]</scope>
    <source>
        <strain evidence="8 9">SY1</strain>
    </source>
</reference>
<evidence type="ECO:0000256" key="6">
    <source>
        <dbReference type="PROSITE-ProRule" id="PRU00236"/>
    </source>
</evidence>
<dbReference type="Gene3D" id="3.40.50.1220">
    <property type="entry name" value="TPP-binding domain"/>
    <property type="match status" value="1"/>
</dbReference>
<dbReference type="GO" id="GO:0017136">
    <property type="term" value="F:histone deacetylase activity, NAD-dependent"/>
    <property type="evidence" value="ECO:0007669"/>
    <property type="project" value="TreeGrafter"/>
</dbReference>
<keyword evidence="9" id="KW-1185">Reference proteome</keyword>
<dbReference type="EC" id="2.3.1.286" evidence="5"/>
<feature type="binding site" evidence="5">
    <location>
        <position position="230"/>
    </location>
    <ligand>
        <name>NAD(+)</name>
        <dbReference type="ChEBI" id="CHEBI:57540"/>
    </ligand>
</feature>
<feature type="binding site" evidence="5">
    <location>
        <begin position="100"/>
        <end position="103"/>
    </location>
    <ligand>
        <name>NAD(+)</name>
        <dbReference type="ChEBI" id="CHEBI:57540"/>
    </ligand>
</feature>
<dbReference type="InterPro" id="IPR029035">
    <property type="entry name" value="DHS-like_NAD/FAD-binding_dom"/>
</dbReference>
<dbReference type="PANTHER" id="PTHR11085">
    <property type="entry name" value="NAD-DEPENDENT PROTEIN DEACYLASE SIRTUIN-5, MITOCHONDRIAL-RELATED"/>
    <property type="match status" value="1"/>
</dbReference>
<feature type="binding site" evidence="5 6">
    <location>
        <position position="149"/>
    </location>
    <ligand>
        <name>Zn(2+)</name>
        <dbReference type="ChEBI" id="CHEBI:29105"/>
    </ligand>
</feature>
<feature type="binding site" evidence="5">
    <location>
        <begin position="186"/>
        <end position="188"/>
    </location>
    <ligand>
        <name>NAD(+)</name>
        <dbReference type="ChEBI" id="CHEBI:57540"/>
    </ligand>
</feature>
<name>U3TEX8_9CREN</name>
<comment type="cofactor">
    <cofactor evidence="5">
        <name>Zn(2+)</name>
        <dbReference type="ChEBI" id="CHEBI:29105"/>
    </cofactor>
    <text evidence="5">Binds 1 zinc ion per subunit.</text>
</comment>
<dbReference type="NCBIfam" id="NF001753">
    <property type="entry name" value="PRK00481.1-3"/>
    <property type="match status" value="1"/>
</dbReference>
<feature type="binding site" evidence="5">
    <location>
        <position position="69"/>
    </location>
    <ligand>
        <name>substrate</name>
    </ligand>
</feature>
<dbReference type="CDD" id="cd01412">
    <property type="entry name" value="SIRT5_Af1_CobB"/>
    <property type="match status" value="1"/>
</dbReference>
<feature type="binding site" evidence="5 6">
    <location>
        <position position="129"/>
    </location>
    <ligand>
        <name>Zn(2+)</name>
        <dbReference type="ChEBI" id="CHEBI:29105"/>
    </ligand>
</feature>
<dbReference type="InterPro" id="IPR027546">
    <property type="entry name" value="Sirtuin_class_III"/>
</dbReference>
<dbReference type="OrthoDB" id="728at2157"/>
<dbReference type="InterPro" id="IPR003000">
    <property type="entry name" value="Sirtuin"/>
</dbReference>
<keyword evidence="4 5" id="KW-0804">Transcription</keyword>
<feature type="binding site" evidence="5 6">
    <location>
        <position position="126"/>
    </location>
    <ligand>
        <name>Zn(2+)</name>
        <dbReference type="ChEBI" id="CHEBI:29105"/>
    </ligand>
</feature>
<dbReference type="AlphaFoldDB" id="U3TEX8"/>
<organism evidence="8 9">
    <name type="scientific">Aeropyrum camini SY1 = JCM 12091</name>
    <dbReference type="NCBI Taxonomy" id="1198449"/>
    <lineage>
        <taxon>Archaea</taxon>
        <taxon>Thermoproteota</taxon>
        <taxon>Thermoprotei</taxon>
        <taxon>Desulfurococcales</taxon>
        <taxon>Desulfurococcaceae</taxon>
        <taxon>Aeropyrum</taxon>
    </lineage>
</organism>
<keyword evidence="5 6" id="KW-0862">Zinc</keyword>
<dbReference type="GO" id="GO:0008270">
    <property type="term" value="F:zinc ion binding"/>
    <property type="evidence" value="ECO:0007669"/>
    <property type="project" value="UniProtKB-UniRule"/>
</dbReference>
<dbReference type="InterPro" id="IPR026590">
    <property type="entry name" value="Ssirtuin_cat_dom"/>
</dbReference>
<evidence type="ECO:0000313" key="9">
    <source>
        <dbReference type="Proteomes" id="UP000016887"/>
    </source>
</evidence>
<dbReference type="GO" id="GO:0070403">
    <property type="term" value="F:NAD+ binding"/>
    <property type="evidence" value="ECO:0007669"/>
    <property type="project" value="UniProtKB-UniRule"/>
</dbReference>
<comment type="catalytic activity">
    <reaction evidence="5">
        <text>N(6)-acetyl-L-lysyl-[protein] + NAD(+) + H2O = 2''-O-acetyl-ADP-D-ribose + nicotinamide + L-lysyl-[protein]</text>
        <dbReference type="Rhea" id="RHEA:43636"/>
        <dbReference type="Rhea" id="RHEA-COMP:9752"/>
        <dbReference type="Rhea" id="RHEA-COMP:10731"/>
        <dbReference type="ChEBI" id="CHEBI:15377"/>
        <dbReference type="ChEBI" id="CHEBI:17154"/>
        <dbReference type="ChEBI" id="CHEBI:29969"/>
        <dbReference type="ChEBI" id="CHEBI:57540"/>
        <dbReference type="ChEBI" id="CHEBI:61930"/>
        <dbReference type="ChEBI" id="CHEBI:83767"/>
        <dbReference type="EC" id="2.3.1.286"/>
    </reaction>
</comment>
<keyword evidence="5 6" id="KW-0479">Metal-binding</keyword>
<accession>U3TEX8</accession>
<dbReference type="InterPro" id="IPR050134">
    <property type="entry name" value="NAD-dep_sirtuin_deacylases"/>
</dbReference>
<keyword evidence="3 5" id="KW-0520">NAD</keyword>
<gene>
    <name evidence="8" type="primary">npdA</name>
    <name evidence="5" type="synonym">cobB</name>
    <name evidence="8" type="ORF">ACAM_1116</name>
</gene>
<dbReference type="GO" id="GO:0036054">
    <property type="term" value="F:protein-malonyllysine demalonylase activity"/>
    <property type="evidence" value="ECO:0007669"/>
    <property type="project" value="InterPro"/>
</dbReference>
<keyword evidence="1 5" id="KW-0808">Transferase</keyword>
<feature type="binding site" evidence="5">
    <location>
        <begin position="212"/>
        <end position="214"/>
    </location>
    <ligand>
        <name>NAD(+)</name>
        <dbReference type="ChEBI" id="CHEBI:57540"/>
    </ligand>
</feature>
<comment type="catalytic activity">
    <reaction evidence="5">
        <text>N(6)-succinyl-L-lysyl-[protein] + NAD(+) + H2O = 2''-O-succinyl-ADP-D-ribose + nicotinamide + L-lysyl-[protein]</text>
        <dbReference type="Rhea" id="RHEA:47668"/>
        <dbReference type="Rhea" id="RHEA-COMP:9752"/>
        <dbReference type="Rhea" id="RHEA-COMP:11877"/>
        <dbReference type="ChEBI" id="CHEBI:15377"/>
        <dbReference type="ChEBI" id="CHEBI:17154"/>
        <dbReference type="ChEBI" id="CHEBI:29969"/>
        <dbReference type="ChEBI" id="CHEBI:57540"/>
        <dbReference type="ChEBI" id="CHEBI:87830"/>
        <dbReference type="ChEBI" id="CHEBI:87832"/>
    </reaction>
</comment>
<dbReference type="STRING" id="1198449.ACAM_1116"/>
<evidence type="ECO:0000256" key="2">
    <source>
        <dbReference type="ARBA" id="ARBA00023015"/>
    </source>
</evidence>
<dbReference type="NCBIfam" id="NF040867">
    <property type="entry name" value="prot_deacyl_CobB"/>
    <property type="match status" value="1"/>
</dbReference>
<dbReference type="GO" id="GO:0036055">
    <property type="term" value="F:protein-succinyllysine desuccinylase activity"/>
    <property type="evidence" value="ECO:0007669"/>
    <property type="project" value="UniProtKB-UniRule"/>
</dbReference>
<keyword evidence="2 5" id="KW-0805">Transcription regulation</keyword>
<sequence length="245" mass="26657">MVGVEVAVKILREAGSAVAFTGAGISAESGIPTFRGKGGLWSRFDPRELATPEAFSRSPRLVWEWYAWRIERVLSAKPNKAHRLLARLEDRGVLTAVITQNVDGLHRRAGSRRVLELHGNILRARCTSCGLKLEWGGKPERLPPTCPECGGLLRPDVVWFSEPLDKGVLEEAFRLARQCDVMIVIGTSGAVDPAGLIPLVAKDSGAVLVNVNPEPNRYTGMADVELRMKAVQFAERVSAALGINV</sequence>
<feature type="binding site" evidence="5">
    <location>
        <position position="66"/>
    </location>
    <ligand>
        <name>substrate</name>
    </ligand>
</feature>
<dbReference type="GO" id="GO:0005737">
    <property type="term" value="C:cytoplasm"/>
    <property type="evidence" value="ECO:0007669"/>
    <property type="project" value="UniProtKB-SubCell"/>
</dbReference>
<evidence type="ECO:0000256" key="5">
    <source>
        <dbReference type="HAMAP-Rule" id="MF_01121"/>
    </source>
</evidence>
<dbReference type="KEGG" id="acj:ACAM_1116"/>
<evidence type="ECO:0000259" key="7">
    <source>
        <dbReference type="PROSITE" id="PS50305"/>
    </source>
</evidence>
<evidence type="ECO:0000256" key="1">
    <source>
        <dbReference type="ARBA" id="ARBA00022679"/>
    </source>
</evidence>
<dbReference type="PANTHER" id="PTHR11085:SF10">
    <property type="entry name" value="NAD-DEPENDENT PROTEIN DEACYLASE SIRTUIN-5, MITOCHONDRIAL-RELATED"/>
    <property type="match status" value="1"/>
</dbReference>
<proteinExistence type="inferred from homology"/>
<dbReference type="Pfam" id="PF02146">
    <property type="entry name" value="SIR2"/>
    <property type="match status" value="1"/>
</dbReference>
<feature type="domain" description="Deacetylase sirtuin-type" evidence="7">
    <location>
        <begin position="1"/>
        <end position="245"/>
    </location>
</feature>
<dbReference type="Proteomes" id="UP000016887">
    <property type="component" value="Chromosome"/>
</dbReference>
<comment type="subcellular location">
    <subcellularLocation>
        <location evidence="5">Cytoplasm</location>
    </subcellularLocation>
</comment>
<dbReference type="InterPro" id="IPR026591">
    <property type="entry name" value="Sirtuin_cat_small_dom_sf"/>
</dbReference>
<dbReference type="RefSeq" id="WP_022541856.1">
    <property type="nucleotide sequence ID" value="NC_022521.1"/>
</dbReference>
<protein>
    <recommendedName>
        <fullName evidence="5">NAD-dependent protein deacylase</fullName>
        <ecNumber evidence="5">2.3.1.286</ecNumber>
    </recommendedName>
    <alternativeName>
        <fullName evidence="5">Regulatory protein SIR2 homolog</fullName>
    </alternativeName>
</protein>
<feature type="binding site" evidence="5">
    <location>
        <begin position="22"/>
        <end position="41"/>
    </location>
    <ligand>
        <name>NAD(+)</name>
        <dbReference type="ChEBI" id="CHEBI:57540"/>
    </ligand>
</feature>
<dbReference type="eggNOG" id="arCOG04248">
    <property type="taxonomic scope" value="Archaea"/>
</dbReference>
<dbReference type="GeneID" id="17110424"/>
<evidence type="ECO:0000256" key="4">
    <source>
        <dbReference type="ARBA" id="ARBA00023163"/>
    </source>
</evidence>
<comment type="similarity">
    <text evidence="5">Belongs to the sirtuin family. Class III subfamily.</text>
</comment>
<feature type="binding site" evidence="5 6">
    <location>
        <position position="146"/>
    </location>
    <ligand>
        <name>Zn(2+)</name>
        <dbReference type="ChEBI" id="CHEBI:29105"/>
    </ligand>
</feature>
<dbReference type="HAMAP" id="MF_01121">
    <property type="entry name" value="Sirtuin_ClassIII"/>
    <property type="match status" value="1"/>
</dbReference>
<dbReference type="PATRIC" id="fig|1198449.6.peg.1127"/>
<comment type="domain">
    <text evidence="5">2 residues (Tyr-66 and Arg-69) present in a large hydrophobic pocket are probably involved in substrate specificity. They are important for desuccinylation activity, but dispensable for deacetylation activity.</text>
</comment>
<dbReference type="SUPFAM" id="SSF52467">
    <property type="entry name" value="DHS-like NAD/FAD-binding domain"/>
    <property type="match status" value="1"/>
</dbReference>
<dbReference type="EMBL" id="AP012489">
    <property type="protein sequence ID" value="BAN90585.1"/>
    <property type="molecule type" value="Genomic_DNA"/>
</dbReference>
<evidence type="ECO:0000256" key="3">
    <source>
        <dbReference type="ARBA" id="ARBA00023027"/>
    </source>
</evidence>